<protein>
    <submittedName>
        <fullName evidence="1">Uncharacterized protein</fullName>
    </submittedName>
</protein>
<comment type="caution">
    <text evidence="1">The sequence shown here is derived from an EMBL/GenBank/DDBJ whole genome shotgun (WGS) entry which is preliminary data.</text>
</comment>
<proteinExistence type="predicted"/>
<dbReference type="AlphaFoldDB" id="A0A367WQE4"/>
<sequence>MDSSRTDFVEEFVIGRDSFSPWQVGRLRDRLANYKSSVRLGWERIALDILDDGDQDEDYVDAEDVRPFSESLRRLVAGSQIPTDERLNAIRIYLRNIGYLSPGDLDEARGSLQTPAAFMEFVAGGDANAKKAVEALKVYEGTYSQIQEGGPLSENQYFHQCLSLDHSGGVMAARLTDSRLNRIDTLRRLKNDPKVRKRALQAEFVQNGFLAGLPDGRFLVILRPAVYDEFYRSKVLLLWAVPEGNDQAASVSSILLMDYPWVSKVKDINEAKEKLADPGELVILSPKRPDFFIFDRD</sequence>
<dbReference type="Proteomes" id="UP000252517">
    <property type="component" value="Unassembled WGS sequence"/>
</dbReference>
<accession>A0A367WQE4</accession>
<evidence type="ECO:0000313" key="2">
    <source>
        <dbReference type="Proteomes" id="UP000252517"/>
    </source>
</evidence>
<gene>
    <name evidence="1" type="ORF">TH25_21170</name>
</gene>
<organism evidence="1 2">
    <name type="scientific">Thalassospira profundimaris</name>
    <dbReference type="NCBI Taxonomy" id="502049"/>
    <lineage>
        <taxon>Bacteria</taxon>
        <taxon>Pseudomonadati</taxon>
        <taxon>Pseudomonadota</taxon>
        <taxon>Alphaproteobacteria</taxon>
        <taxon>Rhodospirillales</taxon>
        <taxon>Thalassospiraceae</taxon>
        <taxon>Thalassospira</taxon>
    </lineage>
</organism>
<dbReference type="RefSeq" id="WP_114090123.1">
    <property type="nucleotide sequence ID" value="NZ_JPWH01000024.1"/>
</dbReference>
<name>A0A367WQE4_9PROT</name>
<dbReference type="EMBL" id="JPWH01000024">
    <property type="protein sequence ID" value="RCK43663.1"/>
    <property type="molecule type" value="Genomic_DNA"/>
</dbReference>
<evidence type="ECO:0000313" key="1">
    <source>
        <dbReference type="EMBL" id="RCK43663.1"/>
    </source>
</evidence>
<reference evidence="1 2" key="1">
    <citation type="submission" date="2014-07" db="EMBL/GenBank/DDBJ databases">
        <title>Draft genome sequence of Thalassospira profundimaris S25-3-2.</title>
        <authorList>
            <person name="Lai Q."/>
            <person name="Shao Z."/>
        </authorList>
    </citation>
    <scope>NUCLEOTIDE SEQUENCE [LARGE SCALE GENOMIC DNA]</scope>
    <source>
        <strain evidence="1 2">S25-3-2</strain>
    </source>
</reference>